<keyword evidence="3" id="KW-1185">Reference proteome</keyword>
<gene>
    <name evidence="2" type="ORF">CRG98_018354</name>
</gene>
<dbReference type="PANTHER" id="PTHR33919">
    <property type="entry name" value="OS09G0127700 PROTEIN"/>
    <property type="match status" value="1"/>
</dbReference>
<reference evidence="2 3" key="1">
    <citation type="submission" date="2017-11" db="EMBL/GenBank/DDBJ databases">
        <title>De-novo sequencing of pomegranate (Punica granatum L.) genome.</title>
        <authorList>
            <person name="Akparov Z."/>
            <person name="Amiraslanov A."/>
            <person name="Hajiyeva S."/>
            <person name="Abbasov M."/>
            <person name="Kaur K."/>
            <person name="Hamwieh A."/>
            <person name="Solovyev V."/>
            <person name="Salamov A."/>
            <person name="Braich B."/>
            <person name="Kosarev P."/>
            <person name="Mahmoud A."/>
            <person name="Hajiyev E."/>
            <person name="Babayeva S."/>
            <person name="Izzatullayeva V."/>
            <person name="Mammadov A."/>
            <person name="Mammadov A."/>
            <person name="Sharifova S."/>
            <person name="Ojaghi J."/>
            <person name="Eynullazada K."/>
            <person name="Bayramov B."/>
            <person name="Abdulazimova A."/>
            <person name="Shahmuradov I."/>
        </authorList>
    </citation>
    <scope>NUCLEOTIDE SEQUENCE [LARGE SCALE GENOMIC DNA]</scope>
    <source>
        <strain evidence="3">cv. AG2017</strain>
        <tissue evidence="2">Leaf</tissue>
    </source>
</reference>
<dbReference type="AlphaFoldDB" id="A0A2I0JY83"/>
<dbReference type="Proteomes" id="UP000233551">
    <property type="component" value="Unassembled WGS sequence"/>
</dbReference>
<accession>A0A2I0JY83</accession>
<evidence type="ECO:0000313" key="2">
    <source>
        <dbReference type="EMBL" id="PKI61255.1"/>
    </source>
</evidence>
<dbReference type="STRING" id="22663.A0A2I0JY83"/>
<protein>
    <submittedName>
        <fullName evidence="2">Uncharacterized protein</fullName>
    </submittedName>
</protein>
<feature type="compositionally biased region" description="Polar residues" evidence="1">
    <location>
        <begin position="130"/>
        <end position="150"/>
    </location>
</feature>
<dbReference type="EMBL" id="PGOL01001059">
    <property type="protein sequence ID" value="PKI61255.1"/>
    <property type="molecule type" value="Genomic_DNA"/>
</dbReference>
<name>A0A2I0JY83_PUNGR</name>
<evidence type="ECO:0000313" key="3">
    <source>
        <dbReference type="Proteomes" id="UP000233551"/>
    </source>
</evidence>
<comment type="caution">
    <text evidence="2">The sequence shown here is derived from an EMBL/GenBank/DDBJ whole genome shotgun (WGS) entry which is preliminary data.</text>
</comment>
<organism evidence="2 3">
    <name type="scientific">Punica granatum</name>
    <name type="common">Pomegranate</name>
    <dbReference type="NCBI Taxonomy" id="22663"/>
    <lineage>
        <taxon>Eukaryota</taxon>
        <taxon>Viridiplantae</taxon>
        <taxon>Streptophyta</taxon>
        <taxon>Embryophyta</taxon>
        <taxon>Tracheophyta</taxon>
        <taxon>Spermatophyta</taxon>
        <taxon>Magnoliopsida</taxon>
        <taxon>eudicotyledons</taxon>
        <taxon>Gunneridae</taxon>
        <taxon>Pentapetalae</taxon>
        <taxon>rosids</taxon>
        <taxon>malvids</taxon>
        <taxon>Myrtales</taxon>
        <taxon>Lythraceae</taxon>
        <taxon>Punica</taxon>
    </lineage>
</organism>
<proteinExistence type="predicted"/>
<dbReference type="PANTHER" id="PTHR33919:SF9">
    <property type="entry name" value="RIBOSOME BIOGENESIS NEP1-LIKE PROTEIN"/>
    <property type="match status" value="1"/>
</dbReference>
<evidence type="ECO:0000256" key="1">
    <source>
        <dbReference type="SAM" id="MobiDB-lite"/>
    </source>
</evidence>
<feature type="region of interest" description="Disordered" evidence="1">
    <location>
        <begin position="124"/>
        <end position="150"/>
    </location>
</feature>
<sequence length="231" mass="25795">MALRATSYWKSVMNRIGSRNRSFATAASPSVSKANRWANAMGGEWTPIAVLGGMLLVAAGMGIHTAKQQLVHSPCVRVSKKRRETVPEVEEPERIINSSDKFVKKSFLRKVAHIQEHPRTIPDLVRTDPYTRSTKQNTRASSRQSNFQPQCARSWPDLLDQASEGEGWLHGLEREPQALGRLASISLGPKNPTYGCPGLVFAQGWRTNVQGFAISWHSVPLARLTWQLREL</sequence>